<feature type="domain" description="HTH lysR-type" evidence="5">
    <location>
        <begin position="21"/>
        <end position="78"/>
    </location>
</feature>
<evidence type="ECO:0000256" key="1">
    <source>
        <dbReference type="ARBA" id="ARBA00009437"/>
    </source>
</evidence>
<dbReference type="GO" id="GO:0003700">
    <property type="term" value="F:DNA-binding transcription factor activity"/>
    <property type="evidence" value="ECO:0007669"/>
    <property type="project" value="InterPro"/>
</dbReference>
<sequence>MKSIGKPDTSSTDAPRPLPSLDTDLLLAFVTVADSGSFTQASRHLHRTQSTVSLRISTLEERLGYRLLIRTSRHMELTDAGRTFLRYARRILQLQREAVAALGENDQPITLRLGLPEDYATTWLPQLLAQISERHPQVRPHIHCRMSTELLEQLDAGQLDLVIAVSHNQQRQGELLSREPVVWAAHQRFVLDPCAPLPLALFPEHCIYRERALSALTRAERGWRIDSTSQSPSGLRVIVNQGHTITVADRRSLPDNWYELGAEEGLPELPTAEIELHRSPSLTHPIFDTCADMIRDLLSTSPLLR</sequence>
<keyword evidence="2" id="KW-0805">Transcription regulation</keyword>
<dbReference type="InterPro" id="IPR036390">
    <property type="entry name" value="WH_DNA-bd_sf"/>
</dbReference>
<dbReference type="SUPFAM" id="SSF53850">
    <property type="entry name" value="Periplasmic binding protein-like II"/>
    <property type="match status" value="1"/>
</dbReference>
<dbReference type="Pfam" id="PF00126">
    <property type="entry name" value="HTH_1"/>
    <property type="match status" value="1"/>
</dbReference>
<proteinExistence type="inferred from homology"/>
<dbReference type="Pfam" id="PF03466">
    <property type="entry name" value="LysR_substrate"/>
    <property type="match status" value="1"/>
</dbReference>
<dbReference type="PANTHER" id="PTHR30579">
    <property type="entry name" value="TRANSCRIPTIONAL REGULATOR"/>
    <property type="match status" value="1"/>
</dbReference>
<evidence type="ECO:0000313" key="7">
    <source>
        <dbReference type="Proteomes" id="UP000319941"/>
    </source>
</evidence>
<dbReference type="InterPro" id="IPR036388">
    <property type="entry name" value="WH-like_DNA-bd_sf"/>
</dbReference>
<dbReference type="Gene3D" id="1.10.10.10">
    <property type="entry name" value="Winged helix-like DNA-binding domain superfamily/Winged helix DNA-binding domain"/>
    <property type="match status" value="1"/>
</dbReference>
<dbReference type="FunFam" id="1.10.10.10:FF:000001">
    <property type="entry name" value="LysR family transcriptional regulator"/>
    <property type="match status" value="1"/>
</dbReference>
<evidence type="ECO:0000256" key="2">
    <source>
        <dbReference type="ARBA" id="ARBA00023015"/>
    </source>
</evidence>
<dbReference type="PRINTS" id="PR00039">
    <property type="entry name" value="HTHLYSR"/>
</dbReference>
<dbReference type="PANTHER" id="PTHR30579:SF7">
    <property type="entry name" value="HTH-TYPE TRANSCRIPTIONAL REGULATOR LRHA-RELATED"/>
    <property type="match status" value="1"/>
</dbReference>
<name>A0A558HQF1_9GAMM</name>
<keyword evidence="4" id="KW-0804">Transcription</keyword>
<evidence type="ECO:0000259" key="5">
    <source>
        <dbReference type="PROSITE" id="PS50931"/>
    </source>
</evidence>
<accession>A0A558HQF1</accession>
<evidence type="ECO:0000256" key="4">
    <source>
        <dbReference type="ARBA" id="ARBA00023163"/>
    </source>
</evidence>
<comment type="caution">
    <text evidence="6">The sequence shown here is derived from an EMBL/GenBank/DDBJ whole genome shotgun (WGS) entry which is preliminary data.</text>
</comment>
<dbReference type="Proteomes" id="UP000319941">
    <property type="component" value="Unassembled WGS sequence"/>
</dbReference>
<gene>
    <name evidence="6" type="ORF">FQP86_07545</name>
</gene>
<dbReference type="InterPro" id="IPR000847">
    <property type="entry name" value="LysR_HTH_N"/>
</dbReference>
<dbReference type="GO" id="GO:0003677">
    <property type="term" value="F:DNA binding"/>
    <property type="evidence" value="ECO:0007669"/>
    <property type="project" value="UniProtKB-KW"/>
</dbReference>
<organism evidence="6 7">
    <name type="scientific">Cobetia crustatorum</name>
    <dbReference type="NCBI Taxonomy" id="553385"/>
    <lineage>
        <taxon>Bacteria</taxon>
        <taxon>Pseudomonadati</taxon>
        <taxon>Pseudomonadota</taxon>
        <taxon>Gammaproteobacteria</taxon>
        <taxon>Oceanospirillales</taxon>
        <taxon>Halomonadaceae</taxon>
        <taxon>Cobetia</taxon>
    </lineage>
</organism>
<evidence type="ECO:0000313" key="6">
    <source>
        <dbReference type="EMBL" id="TVU71357.1"/>
    </source>
</evidence>
<evidence type="ECO:0000256" key="3">
    <source>
        <dbReference type="ARBA" id="ARBA00023125"/>
    </source>
</evidence>
<dbReference type="OrthoDB" id="5723059at2"/>
<dbReference type="SUPFAM" id="SSF46785">
    <property type="entry name" value="Winged helix' DNA-binding domain"/>
    <property type="match status" value="1"/>
</dbReference>
<reference evidence="6 7" key="1">
    <citation type="submission" date="2019-07" db="EMBL/GenBank/DDBJ databases">
        <title>Diversity of Bacteria from Kongsfjorden, Arctic.</title>
        <authorList>
            <person name="Yu Y."/>
        </authorList>
    </citation>
    <scope>NUCLEOTIDE SEQUENCE [LARGE SCALE GENOMIC DNA]</scope>
    <source>
        <strain evidence="6 7">SM1923</strain>
    </source>
</reference>
<dbReference type="InterPro" id="IPR005119">
    <property type="entry name" value="LysR_subst-bd"/>
</dbReference>
<dbReference type="RefSeq" id="WP_088743972.1">
    <property type="nucleotide sequence ID" value="NZ_CAWOWR010000097.1"/>
</dbReference>
<keyword evidence="3" id="KW-0238">DNA-binding</keyword>
<dbReference type="InterPro" id="IPR050176">
    <property type="entry name" value="LTTR"/>
</dbReference>
<dbReference type="PROSITE" id="PS50931">
    <property type="entry name" value="HTH_LYSR"/>
    <property type="match status" value="1"/>
</dbReference>
<keyword evidence="7" id="KW-1185">Reference proteome</keyword>
<protein>
    <submittedName>
        <fullName evidence="6">LysR family transcriptional regulator</fullName>
    </submittedName>
</protein>
<dbReference type="Gene3D" id="3.40.190.10">
    <property type="entry name" value="Periplasmic binding protein-like II"/>
    <property type="match status" value="2"/>
</dbReference>
<dbReference type="EMBL" id="VNFH01000004">
    <property type="protein sequence ID" value="TVU71357.1"/>
    <property type="molecule type" value="Genomic_DNA"/>
</dbReference>
<comment type="similarity">
    <text evidence="1">Belongs to the LysR transcriptional regulatory family.</text>
</comment>
<dbReference type="AlphaFoldDB" id="A0A558HQF1"/>